<feature type="non-terminal residue" evidence="1">
    <location>
        <position position="272"/>
    </location>
</feature>
<dbReference type="EMBL" id="BTSY01000003">
    <property type="protein sequence ID" value="GMT19549.1"/>
    <property type="molecule type" value="Genomic_DNA"/>
</dbReference>
<comment type="caution">
    <text evidence="1">The sequence shown here is derived from an EMBL/GenBank/DDBJ whole genome shotgun (WGS) entry which is preliminary data.</text>
</comment>
<accession>A0AAV5VJ30</accession>
<name>A0AAV5VJ30_9BILA</name>
<gene>
    <name evidence="1" type="ORF">PFISCL1PPCAC_10846</name>
</gene>
<evidence type="ECO:0000313" key="2">
    <source>
        <dbReference type="Proteomes" id="UP001432322"/>
    </source>
</evidence>
<dbReference type="PANTHER" id="PTHR35014">
    <property type="entry name" value="INFECTION RESPONSE PROTEIN-RELATED"/>
    <property type="match status" value="1"/>
</dbReference>
<dbReference type="Proteomes" id="UP001432322">
    <property type="component" value="Unassembled WGS sequence"/>
</dbReference>
<proteinExistence type="predicted"/>
<dbReference type="PANTHER" id="PTHR35014:SF1">
    <property type="entry name" value="INFECTION RESPONSE PROTEIN"/>
    <property type="match status" value="1"/>
</dbReference>
<keyword evidence="2" id="KW-1185">Reference proteome</keyword>
<protein>
    <submittedName>
        <fullName evidence="1">Uncharacterized protein</fullName>
    </submittedName>
</protein>
<evidence type="ECO:0000313" key="1">
    <source>
        <dbReference type="EMBL" id="GMT19549.1"/>
    </source>
</evidence>
<dbReference type="AlphaFoldDB" id="A0AAV5VJ30"/>
<organism evidence="1 2">
    <name type="scientific">Pristionchus fissidentatus</name>
    <dbReference type="NCBI Taxonomy" id="1538716"/>
    <lineage>
        <taxon>Eukaryota</taxon>
        <taxon>Metazoa</taxon>
        <taxon>Ecdysozoa</taxon>
        <taxon>Nematoda</taxon>
        <taxon>Chromadorea</taxon>
        <taxon>Rhabditida</taxon>
        <taxon>Rhabditina</taxon>
        <taxon>Diplogasteromorpha</taxon>
        <taxon>Diplogasteroidea</taxon>
        <taxon>Neodiplogasteridae</taxon>
        <taxon>Pristionchus</taxon>
    </lineage>
</organism>
<reference evidence="1" key="1">
    <citation type="submission" date="2023-10" db="EMBL/GenBank/DDBJ databases">
        <title>Genome assembly of Pristionchus species.</title>
        <authorList>
            <person name="Yoshida K."/>
            <person name="Sommer R.J."/>
        </authorList>
    </citation>
    <scope>NUCLEOTIDE SEQUENCE</scope>
    <source>
        <strain evidence="1">RS5133</strain>
    </source>
</reference>
<sequence>VICVESNWIEDHFSSILNTKHDDIWSSLQKLRDFSLPNLKGCEQTRQCYIDLLTSTGFDSDPFPNYGLYLLKMTKLYSSGKGLKKYCGTFNVVQSCFSLESDSCRTPTVFSSLFDLSNDDAYRFAADLDLRKILCDNQEEMQDPCLNNMSSVPLSVPVQNDVQASCDNAAADISAVINEADDDTGCSDSVLSLFCQISQKTKEIETLGACDGMMPKCWSKYHSCDRMQKCFDTFYDGVAKSGVKSPLPDYSAYKSSMKLHFETPTGIDHLCR</sequence>
<feature type="non-terminal residue" evidence="1">
    <location>
        <position position="1"/>
    </location>
</feature>